<dbReference type="AlphaFoldDB" id="A0A1I3CNC6"/>
<dbReference type="Proteomes" id="UP000183635">
    <property type="component" value="Unassembled WGS sequence"/>
</dbReference>
<keyword evidence="3" id="KW-1185">Reference proteome</keyword>
<name>A0A1I3CNC6_9RHOB</name>
<gene>
    <name evidence="2" type="ORF">SAMN04488021_13220</name>
</gene>
<evidence type="ECO:0000256" key="1">
    <source>
        <dbReference type="SAM" id="MobiDB-lite"/>
    </source>
</evidence>
<organism evidence="2 3">
    <name type="scientific">Paracoccus aminovorans</name>
    <dbReference type="NCBI Taxonomy" id="34004"/>
    <lineage>
        <taxon>Bacteria</taxon>
        <taxon>Pseudomonadati</taxon>
        <taxon>Pseudomonadota</taxon>
        <taxon>Alphaproteobacteria</taxon>
        <taxon>Rhodobacterales</taxon>
        <taxon>Paracoccaceae</taxon>
        <taxon>Paracoccus</taxon>
    </lineage>
</organism>
<evidence type="ECO:0000313" key="3">
    <source>
        <dbReference type="Proteomes" id="UP000183635"/>
    </source>
</evidence>
<evidence type="ECO:0000313" key="2">
    <source>
        <dbReference type="EMBL" id="SFH76025.1"/>
    </source>
</evidence>
<accession>A0A1I3CNC6</accession>
<dbReference type="EMBL" id="FOPU01000032">
    <property type="protein sequence ID" value="SFH76025.1"/>
    <property type="molecule type" value="Genomic_DNA"/>
</dbReference>
<proteinExistence type="predicted"/>
<feature type="region of interest" description="Disordered" evidence="1">
    <location>
        <begin position="133"/>
        <end position="153"/>
    </location>
</feature>
<sequence>MLCRGGAESIGHRSILACRRLSRNCRDLRRRRTGRSVRLYRDHGTIRSRAVGHENDRARPESHGGRNRHGVVHEVRPIVMAPHLSICRSGLPVLDAWWVDPVGGRGVLPYRRCDPGAFRVADGTISDEKIRRKRRTSQDAAIPGCSGDRGADRLRIGNDRDRWRCFSRASHFCDEMGHGASDGRNDSALQSDEFCGRPDRCLRLLGSDPRIAALVACGSRGWGHSWRVRRKPIPLGPLAARHPGRAAAGIGGQVAIVVLRP</sequence>
<protein>
    <submittedName>
        <fullName evidence="2">Uncharacterized protein</fullName>
    </submittedName>
</protein>
<reference evidence="2 3" key="1">
    <citation type="submission" date="2016-10" db="EMBL/GenBank/DDBJ databases">
        <authorList>
            <person name="de Groot N.N."/>
        </authorList>
    </citation>
    <scope>NUCLEOTIDE SEQUENCE [LARGE SCALE GENOMIC DNA]</scope>
    <source>
        <strain evidence="2 3">DSM 8537</strain>
    </source>
</reference>
<dbReference type="STRING" id="34004.SAMN04488021_13220"/>